<gene>
    <name evidence="1" type="ORF">EGYM00163_LOCUS18974</name>
</gene>
<sequence length="109" mass="12085">MVPLHSVHRPCSVCSHLHHGCVTPSPRNGTEQEVFCSSLTSYSRCTVDPLFACASAPLLARSQFRDPIFDLACVLLHVEHVEVLPVWQFPLPKLQSTFIPFAGLSNTRT</sequence>
<name>A0A7S4CVL7_9EUGL</name>
<protein>
    <submittedName>
        <fullName evidence="1">Uncharacterized protein</fullName>
    </submittedName>
</protein>
<dbReference type="EMBL" id="HBJA01053542">
    <property type="protein sequence ID" value="CAE0807845.1"/>
    <property type="molecule type" value="Transcribed_RNA"/>
</dbReference>
<evidence type="ECO:0000313" key="1">
    <source>
        <dbReference type="EMBL" id="CAE0807845.1"/>
    </source>
</evidence>
<dbReference type="AlphaFoldDB" id="A0A7S4CVL7"/>
<proteinExistence type="predicted"/>
<accession>A0A7S4CVL7</accession>
<organism evidence="1">
    <name type="scientific">Eutreptiella gymnastica</name>
    <dbReference type="NCBI Taxonomy" id="73025"/>
    <lineage>
        <taxon>Eukaryota</taxon>
        <taxon>Discoba</taxon>
        <taxon>Euglenozoa</taxon>
        <taxon>Euglenida</taxon>
        <taxon>Spirocuta</taxon>
        <taxon>Euglenophyceae</taxon>
        <taxon>Eutreptiales</taxon>
        <taxon>Eutreptiaceae</taxon>
        <taxon>Eutreptiella</taxon>
    </lineage>
</organism>
<reference evidence="1" key="1">
    <citation type="submission" date="2021-01" db="EMBL/GenBank/DDBJ databases">
        <authorList>
            <person name="Corre E."/>
            <person name="Pelletier E."/>
            <person name="Niang G."/>
            <person name="Scheremetjew M."/>
            <person name="Finn R."/>
            <person name="Kale V."/>
            <person name="Holt S."/>
            <person name="Cochrane G."/>
            <person name="Meng A."/>
            <person name="Brown T."/>
            <person name="Cohen L."/>
        </authorList>
    </citation>
    <scope>NUCLEOTIDE SEQUENCE</scope>
    <source>
        <strain evidence="1">CCMP1594</strain>
    </source>
</reference>